<comment type="caution">
    <text evidence="2">The sequence shown here is derived from an EMBL/GenBank/DDBJ whole genome shotgun (WGS) entry which is preliminary data.</text>
</comment>
<evidence type="ECO:0000256" key="1">
    <source>
        <dbReference type="SAM" id="Phobius"/>
    </source>
</evidence>
<accession>A0ABX1Y127</accession>
<protein>
    <recommendedName>
        <fullName evidence="4">DUF3899 domain-containing protein</fullName>
    </recommendedName>
</protein>
<keyword evidence="1" id="KW-0812">Transmembrane</keyword>
<organism evidence="2 3">
    <name type="scientific">Paenibacillus phytorum</name>
    <dbReference type="NCBI Taxonomy" id="2654977"/>
    <lineage>
        <taxon>Bacteria</taxon>
        <taxon>Bacillati</taxon>
        <taxon>Bacillota</taxon>
        <taxon>Bacilli</taxon>
        <taxon>Bacillales</taxon>
        <taxon>Paenibacillaceae</taxon>
        <taxon>Paenibacillus</taxon>
    </lineage>
</organism>
<keyword evidence="3" id="KW-1185">Reference proteome</keyword>
<evidence type="ECO:0000313" key="3">
    <source>
        <dbReference type="Proteomes" id="UP000616779"/>
    </source>
</evidence>
<dbReference type="EMBL" id="WHOA01000169">
    <property type="protein sequence ID" value="NOU74563.1"/>
    <property type="molecule type" value="Genomic_DNA"/>
</dbReference>
<evidence type="ECO:0000313" key="2">
    <source>
        <dbReference type="EMBL" id="NOU74563.1"/>
    </source>
</evidence>
<proteinExistence type="predicted"/>
<keyword evidence="1" id="KW-1133">Transmembrane helix</keyword>
<keyword evidence="1" id="KW-0472">Membrane</keyword>
<dbReference type="RefSeq" id="WP_171645968.1">
    <property type="nucleotide sequence ID" value="NZ_WHOA01000169.1"/>
</dbReference>
<gene>
    <name evidence="2" type="ORF">GC098_24745</name>
</gene>
<evidence type="ECO:0008006" key="4">
    <source>
        <dbReference type="Google" id="ProtNLM"/>
    </source>
</evidence>
<reference evidence="2 3" key="1">
    <citation type="submission" date="2019-10" db="EMBL/GenBank/DDBJ databases">
        <title>Description of Paenibacillus terrestris sp. nov.</title>
        <authorList>
            <person name="Carlier A."/>
            <person name="Qi S."/>
        </authorList>
    </citation>
    <scope>NUCLEOTIDE SEQUENCE [LARGE SCALE GENOMIC DNA]</scope>
    <source>
        <strain evidence="2 3">LMG 31458</strain>
    </source>
</reference>
<feature type="transmembrane region" description="Helical" evidence="1">
    <location>
        <begin position="71"/>
        <end position="88"/>
    </location>
</feature>
<dbReference type="Proteomes" id="UP000616779">
    <property type="component" value="Unassembled WGS sequence"/>
</dbReference>
<sequence length="91" mass="10199">MMQSISDKLFMGSLILLMISIVVSGIGFQFVNWRTQVTDELDGETQESGSRKKAVMDRQDKSLGRVLRSKLFWIAIAGILISIGLSWFSSK</sequence>
<feature type="transmembrane region" description="Helical" evidence="1">
    <location>
        <begin position="9"/>
        <end position="31"/>
    </location>
</feature>
<name>A0ABX1Y127_9BACL</name>